<feature type="compositionally biased region" description="Low complexity" evidence="1">
    <location>
        <begin position="467"/>
        <end position="478"/>
    </location>
</feature>
<accession>N1PZK1</accession>
<dbReference type="eggNOG" id="ENOG502SF71">
    <property type="taxonomic scope" value="Eukaryota"/>
</dbReference>
<feature type="compositionally biased region" description="Basic and acidic residues" evidence="1">
    <location>
        <begin position="13"/>
        <end position="27"/>
    </location>
</feature>
<feature type="region of interest" description="Disordered" evidence="1">
    <location>
        <begin position="670"/>
        <end position="798"/>
    </location>
</feature>
<dbReference type="OrthoDB" id="3650432at2759"/>
<proteinExistence type="predicted"/>
<dbReference type="EMBL" id="KB446536">
    <property type="protein sequence ID" value="EME47825.1"/>
    <property type="molecule type" value="Genomic_DNA"/>
</dbReference>
<feature type="compositionally biased region" description="Polar residues" evidence="1">
    <location>
        <begin position="629"/>
        <end position="640"/>
    </location>
</feature>
<feature type="region of interest" description="Disordered" evidence="1">
    <location>
        <begin position="828"/>
        <end position="866"/>
    </location>
</feature>
<protein>
    <submittedName>
        <fullName evidence="2">Uncharacterized protein</fullName>
    </submittedName>
</protein>
<evidence type="ECO:0000256" key="1">
    <source>
        <dbReference type="SAM" id="MobiDB-lite"/>
    </source>
</evidence>
<feature type="compositionally biased region" description="Basic and acidic residues" evidence="1">
    <location>
        <begin position="703"/>
        <end position="724"/>
    </location>
</feature>
<feature type="region of interest" description="Disordered" evidence="1">
    <location>
        <begin position="509"/>
        <end position="587"/>
    </location>
</feature>
<feature type="region of interest" description="Disordered" evidence="1">
    <location>
        <begin position="428"/>
        <end position="485"/>
    </location>
</feature>
<evidence type="ECO:0000313" key="3">
    <source>
        <dbReference type="Proteomes" id="UP000016933"/>
    </source>
</evidence>
<feature type="compositionally biased region" description="Polar residues" evidence="1">
    <location>
        <begin position="74"/>
        <end position="106"/>
    </location>
</feature>
<organism evidence="2 3">
    <name type="scientific">Dothistroma septosporum (strain NZE10 / CBS 128990)</name>
    <name type="common">Red band needle blight fungus</name>
    <name type="synonym">Mycosphaerella pini</name>
    <dbReference type="NCBI Taxonomy" id="675120"/>
    <lineage>
        <taxon>Eukaryota</taxon>
        <taxon>Fungi</taxon>
        <taxon>Dikarya</taxon>
        <taxon>Ascomycota</taxon>
        <taxon>Pezizomycotina</taxon>
        <taxon>Dothideomycetes</taxon>
        <taxon>Dothideomycetidae</taxon>
        <taxon>Mycosphaerellales</taxon>
        <taxon>Mycosphaerellaceae</taxon>
        <taxon>Dothistroma</taxon>
    </lineage>
</organism>
<name>N1PZK1_DOTSN</name>
<evidence type="ECO:0000313" key="2">
    <source>
        <dbReference type="EMBL" id="EME47825.1"/>
    </source>
</evidence>
<feature type="compositionally biased region" description="Low complexity" evidence="1">
    <location>
        <begin position="185"/>
        <end position="200"/>
    </location>
</feature>
<feature type="compositionally biased region" description="Polar residues" evidence="1">
    <location>
        <begin position="428"/>
        <end position="447"/>
    </location>
</feature>
<gene>
    <name evidence="2" type="ORF">DOTSEDRAFT_69679</name>
</gene>
<dbReference type="OMA" id="YWGDLPS"/>
<sequence>MDQIKKVFSPGSSKDDEVLYGDAETRRTASAAKTHDSQPPQLYSTEATQGKESGGVLRQIMNPGGEKYDEYHGTTATTASPTQDPRQLSTTEEGQKDSTITQQILNPNREKYDEQRFGSTATTTDAPAGHAAPQVVSPDAQLQTEKGQKDHSILRQILNPHGDKYDAEGFGSTAHVVGQGSDTNGSSSGAGIGSSTTQGIPDRSATTGTDSHLGRDAAVAGGLGAAGGAGMYAATHDRDHSTATDDFGATKRDYVGPTTTTNTTTTTTSQPITERSHPLGGQTAGVAGVGAGAAGVTGSNLSSQLNSAPRDVQDATYTARQYNIPGDNCDGRPAEGYVHHTQGPHSTDTANRLDPHVPGEFPTESGQDRHLTGGAASAVPTTSIPARDASLTQARSGQTSDHHYATDAALAGGLVGAGGAYAATRDQSSSTVGSAGQETGSGSTPNVTGAGAGSSGLTNRGTANLPGTTGSTTTAQTQIQPGQEHHYGRDAALGAGAGTAGVAVYEATQGRGDTGPASNTIGPHDSNIANIVDPRVQPQPDKMKDSTTLGPHSSDLANKVDPRVKETSTQQATEDQHRGRDAALAGGAGALGGAGAYAATNDHDRPITEQLASAQGTQTQPAYHATTNASVATQPGTSLPDSRHRNKEAAHADHAGLVGTGVGAGAGAFASGDQSAAKKTGPAAGPVDNPAQHTGDPKIIAATHRDDNGHSSSHAKDDDKEKKPSLIHRILHPGEGKEKESHHDDKQHDHAGSSHQSHDEHNKLHKKALGEGKTTEEAAHHAGGHDDRVIEPHTGLPMNVEKYGDGHGGTDGARNIAGYHETDPAVRNASIGTGVGAGSKEGHAQPGQQGVAGPDWDAIKKANTPY</sequence>
<dbReference type="HOGENOM" id="CLU_291720_0_0_1"/>
<feature type="compositionally biased region" description="Basic and acidic residues" evidence="1">
    <location>
        <begin position="242"/>
        <end position="254"/>
    </location>
</feature>
<feature type="compositionally biased region" description="Polar residues" evidence="1">
    <location>
        <begin position="379"/>
        <end position="399"/>
    </location>
</feature>
<dbReference type="AlphaFoldDB" id="N1PZK1"/>
<dbReference type="STRING" id="675120.N1PZK1"/>
<feature type="region of interest" description="Disordered" evidence="1">
    <location>
        <begin position="242"/>
        <end position="284"/>
    </location>
</feature>
<feature type="compositionally biased region" description="Polar residues" evidence="1">
    <location>
        <begin position="455"/>
        <end position="466"/>
    </location>
</feature>
<dbReference type="Proteomes" id="UP000016933">
    <property type="component" value="Unassembled WGS sequence"/>
</dbReference>
<feature type="region of interest" description="Disordered" evidence="1">
    <location>
        <begin position="629"/>
        <end position="649"/>
    </location>
</feature>
<feature type="compositionally biased region" description="Low complexity" evidence="1">
    <location>
        <begin position="258"/>
        <end position="268"/>
    </location>
</feature>
<feature type="region of interest" description="Disordered" evidence="1">
    <location>
        <begin position="172"/>
        <end position="215"/>
    </location>
</feature>
<feature type="compositionally biased region" description="Basic and acidic residues" evidence="1">
    <location>
        <begin position="732"/>
        <end position="791"/>
    </location>
</feature>
<feature type="region of interest" description="Disordered" evidence="1">
    <location>
        <begin position="334"/>
        <end position="402"/>
    </location>
</feature>
<reference evidence="2 3" key="2">
    <citation type="journal article" date="2012" name="PLoS Pathog.">
        <title>Diverse lifestyles and strategies of plant pathogenesis encoded in the genomes of eighteen Dothideomycetes fungi.</title>
        <authorList>
            <person name="Ohm R.A."/>
            <person name="Feau N."/>
            <person name="Henrissat B."/>
            <person name="Schoch C.L."/>
            <person name="Horwitz B.A."/>
            <person name="Barry K.W."/>
            <person name="Condon B.J."/>
            <person name="Copeland A.C."/>
            <person name="Dhillon B."/>
            <person name="Glaser F."/>
            <person name="Hesse C.N."/>
            <person name="Kosti I."/>
            <person name="LaButti K."/>
            <person name="Lindquist E.A."/>
            <person name="Lucas S."/>
            <person name="Salamov A.A."/>
            <person name="Bradshaw R.E."/>
            <person name="Ciuffetti L."/>
            <person name="Hamelin R.C."/>
            <person name="Kema G.H.J."/>
            <person name="Lawrence C."/>
            <person name="Scott J.A."/>
            <person name="Spatafora J.W."/>
            <person name="Turgeon B.G."/>
            <person name="de Wit P.J.G.M."/>
            <person name="Zhong S."/>
            <person name="Goodwin S.B."/>
            <person name="Grigoriev I.V."/>
        </authorList>
    </citation>
    <scope>NUCLEOTIDE SEQUENCE [LARGE SCALE GENOMIC DNA]</scope>
    <source>
        <strain evidence="3">NZE10 / CBS 128990</strain>
    </source>
</reference>
<keyword evidence="3" id="KW-1185">Reference proteome</keyword>
<feature type="region of interest" description="Disordered" evidence="1">
    <location>
        <begin position="1"/>
        <end position="152"/>
    </location>
</feature>
<reference evidence="3" key="1">
    <citation type="journal article" date="2012" name="PLoS Genet.">
        <title>The genomes of the fungal plant pathogens Cladosporium fulvum and Dothistroma septosporum reveal adaptation to different hosts and lifestyles but also signatures of common ancestry.</title>
        <authorList>
            <person name="de Wit P.J.G.M."/>
            <person name="van der Burgt A."/>
            <person name="Oekmen B."/>
            <person name="Stergiopoulos I."/>
            <person name="Abd-Elsalam K.A."/>
            <person name="Aerts A.L."/>
            <person name="Bahkali A.H."/>
            <person name="Beenen H.G."/>
            <person name="Chettri P."/>
            <person name="Cox M.P."/>
            <person name="Datema E."/>
            <person name="de Vries R.P."/>
            <person name="Dhillon B."/>
            <person name="Ganley A.R."/>
            <person name="Griffiths S.A."/>
            <person name="Guo Y."/>
            <person name="Hamelin R.C."/>
            <person name="Henrissat B."/>
            <person name="Kabir M.S."/>
            <person name="Jashni M.K."/>
            <person name="Kema G."/>
            <person name="Klaubauf S."/>
            <person name="Lapidus A."/>
            <person name="Levasseur A."/>
            <person name="Lindquist E."/>
            <person name="Mehrabi R."/>
            <person name="Ohm R.A."/>
            <person name="Owen T.J."/>
            <person name="Salamov A."/>
            <person name="Schwelm A."/>
            <person name="Schijlen E."/>
            <person name="Sun H."/>
            <person name="van den Burg H.A."/>
            <person name="van Ham R.C.H.J."/>
            <person name="Zhang S."/>
            <person name="Goodwin S.B."/>
            <person name="Grigoriev I.V."/>
            <person name="Collemare J."/>
            <person name="Bradshaw R.E."/>
        </authorList>
    </citation>
    <scope>NUCLEOTIDE SEQUENCE [LARGE SCALE GENOMIC DNA]</scope>
    <source>
        <strain evidence="3">NZE10 / CBS 128990</strain>
    </source>
</reference>
<feature type="compositionally biased region" description="Polar residues" evidence="1">
    <location>
        <begin position="37"/>
        <end position="51"/>
    </location>
</feature>